<feature type="compositionally biased region" description="Basic and acidic residues" evidence="5">
    <location>
        <begin position="1838"/>
        <end position="1853"/>
    </location>
</feature>
<feature type="domain" description="THO complex subunit 2 N-terminal" evidence="8">
    <location>
        <begin position="26"/>
        <end position="656"/>
    </location>
</feature>
<feature type="compositionally biased region" description="Basic and acidic residues" evidence="5">
    <location>
        <begin position="1802"/>
        <end position="1826"/>
    </location>
</feature>
<feature type="domain" description="THO complex subunitTHOC2 N-terminal" evidence="7">
    <location>
        <begin position="658"/>
        <end position="734"/>
    </location>
</feature>
<feature type="compositionally biased region" description="Basic and acidic residues" evidence="5">
    <location>
        <begin position="1375"/>
        <end position="1386"/>
    </location>
</feature>
<feature type="compositionally biased region" description="Basic and acidic residues" evidence="5">
    <location>
        <begin position="2112"/>
        <end position="2132"/>
    </location>
</feature>
<dbReference type="GO" id="GO:0000445">
    <property type="term" value="C:THO complex part of transcription export complex"/>
    <property type="evidence" value="ECO:0007669"/>
    <property type="project" value="TreeGrafter"/>
</dbReference>
<dbReference type="Pfam" id="PF11732">
    <property type="entry name" value="Thoc2"/>
    <property type="match status" value="1"/>
</dbReference>
<evidence type="ECO:0000256" key="5">
    <source>
        <dbReference type="SAM" id="MobiDB-lite"/>
    </source>
</evidence>
<dbReference type="PANTHER" id="PTHR21597:SF0">
    <property type="entry name" value="THO COMPLEX SUBUNIT 2"/>
    <property type="match status" value="1"/>
</dbReference>
<evidence type="ECO:0000259" key="8">
    <source>
        <dbReference type="Pfam" id="PF16134"/>
    </source>
</evidence>
<feature type="compositionally biased region" description="Basic and acidic residues" evidence="5">
    <location>
        <begin position="1861"/>
        <end position="1885"/>
    </location>
</feature>
<comment type="caution">
    <text evidence="9">The sequence shown here is derived from an EMBL/GenBank/DDBJ whole genome shotgun (WGS) entry which is preliminary data.</text>
</comment>
<sequence>MEAHFDRWKKTEMDEELLAYSTMLLNTPSNDLHHPVVPLLQRALIAALEGDIIAPEVATFLAELAKRQESTCTTDVASDIVDLIWIMDIESEAIGQQRQEKLRQLTIAIIDKNFVPVDIMKERWEIAFLEQVGLIPNSKWFTIRVVRINTSQLYKQQKYNLLREESEGYSKLITELASGTADEDDDKATEEKASTVLTHVQSLIGCFDLDPNRVLDIVLDVFSANVVTHYRFFIHFLRMSQWSPKAQEHGTAGRVKTCAQILGFKFQILQKQEHRHKNPVELYMVAALLIKSSIVMLEDLYAHLSLPDVAMEAEYKNFVADMKDKAMSFKGNALAMAGALVDDTPTGSTVTVTKEAPKPDASAVEAVTELPLPNQKVGITNALLAIGDVENALLVLANFPRLTASHPDMADLICRIIHVMIQGVYDPFSPSKRHPELVQDKAVTSRYPTVPKGREITTVRIVSPQLPLSTSTHRYEFFYSEWADDLLRCTSIEDIEEFVSPLLAVVGVRIHRDTILVTKLCRIGAGTLDQLRETIKRAELKQSLLEQKDGEASTDGSAIKGLIARKEHIESVWVDMTRALFLPTISLIYSNPGMVNEVWQVLKGLRYETRFGLYGEWKTESAKMYPEMLVASAETEKEAKNVMRRINKEDVKQYGRKFAKLAHSNPLIVFAAAMKQLEGGYDNMVQPLVDACKYLTDFGYDVLGYALLESISNNTRSKVQEDGILPAKWMNTLASFCGNLYRKYPSAELDGILQYIVNQLRMQIPHDLVVLRELLSKMGGVEDPSNLNDTQLQAMAGGELLRNEALFGGVSGTVMKKNAKSCYRLQEAMLHDNIASHLLVLIAQHRQECVFGEEEIPHLKLLSNLTDQAHTMLLQLTDFMSVNLQKDYPRIVPSLTDLCHKYKIEPGVAMHILRPKLQDLVQKEREQMERDLKLAAQDKLVADTNAPKQDAMEIDGQSTDAGDLSTSANVPETAALPWLKSLEPIAEEAKGILPTRAWRGLSPQFYVTFWQLSLYDVFVPVDQYKSEIAKLKQAVVNMDNDRAHYGPTAQAKRGRDRERLLISAARLDLEMKNQLTNHKHVMERLKRESRHWFAGSPDRHEIASQTIQYCIYPRAISSNLDALYCSKFMEIMHNLGTDNFSTLSLYDKLIMETDRIIFLSSEHEAKTFGRFMNQILSHLARLHAGRDIFEKEAVLPHLPGFRKEWREPKLLEYEEFRHLMYKWHTRLFRLFAGMLDSKEYMRIKNSIMILREIAPCYPVLTIVGNKLFSTVQSLAAKETRDDLKLMANAYLGVLKKQQDSDQWMAVALFHKHKPATSTDSGRAAPRDGPASPTTNESQASTQQVKADITRPAQSTSSYRDDDRGYSRSSTNNSLAKDRVNTVRDSRVGGTVSPGSGGRRNIPLPPKPAVPAYDTRNDQPQASQNRETRDQPVRERESSAATNQPRPDAAPELLVISFKSTPTARDTQENKDSSKDQPRDSTRDDGKDAASRDSTKDSVRESIKDQSNRDQARNSPRDLARDGNVQRDGGGRDRIRDLTEGADRDPRGEVKGSSAMPLSDMRDRRDGRDMTASRKELRDSAPRDPRDRDARDGRDSRDARPLPASTRDLRELRDTGDARDGRNGRESRESRDVRDTRDIRDLREARDVRDPRDAREARDARDARDGRVLVAPKDPREAPRDDTREGKDGRDGVTRPNTSRQQSSEVSRVHPSRAAILQLDSGSPTETSNDVDRQKERERYRDDDKKATAGRETERNRDREAVEDPDRAMMREGARDRRTQGRERIRDAVKEALALETPSIAGGRDRQRGDGGGRDQDRRGGDRREEVTGSNRTKVSPSRRGEDRGRDVREREGRASPPIVESVRDGHREGPDYGRDENQDREEGRSARGGARQEPSTRDRDGRGTSRRHEAGQDEGRKGGRESRSERHTDSSDRKRDRGSRNASPEREKESKRRRDDPTADETRSSSRSASSSLGRDGSPRDRAKDLPSSSPLAESFTADSLAMPPPSLRADGSPAVVRPGSPMTSSSASASNARGVAIVTPSGSKRIKLNRPVDDHPSDAHLQSTSSGSPNFATRNDHDGLSGATGEIGLSTSSLRSRGGGSITDHGISTSRSHEESRRDRRGEASRSRDHGMGTGSNRLSTGHGGGGGRGMSSNAPSERSGSGGGGGGRRSRKR</sequence>
<dbReference type="InterPro" id="IPR032302">
    <property type="entry name" value="THOC2_N"/>
</dbReference>
<gene>
    <name evidence="9" type="primary">THO2</name>
    <name evidence="9" type="ORF">BGZ97_004228</name>
</gene>
<feature type="compositionally biased region" description="Basic and acidic residues" evidence="5">
    <location>
        <begin position="1465"/>
        <end position="1549"/>
    </location>
</feature>
<feature type="compositionally biased region" description="Basic and acidic residues" evidence="5">
    <location>
        <begin position="1559"/>
        <end position="1599"/>
    </location>
</feature>
<dbReference type="InterPro" id="IPR021418">
    <property type="entry name" value="THO_THOC2_C"/>
</dbReference>
<evidence type="ECO:0000256" key="2">
    <source>
        <dbReference type="ARBA" id="ARBA00007857"/>
    </source>
</evidence>
<reference evidence="9" key="1">
    <citation type="journal article" date="2020" name="Fungal Divers.">
        <title>Resolving the Mortierellaceae phylogeny through synthesis of multi-gene phylogenetics and phylogenomics.</title>
        <authorList>
            <person name="Vandepol N."/>
            <person name="Liber J."/>
            <person name="Desiro A."/>
            <person name="Na H."/>
            <person name="Kennedy M."/>
            <person name="Barry K."/>
            <person name="Grigoriev I.V."/>
            <person name="Miller A.N."/>
            <person name="O'Donnell K."/>
            <person name="Stajich J.E."/>
            <person name="Bonito G."/>
        </authorList>
    </citation>
    <scope>NUCLEOTIDE SEQUENCE</scope>
    <source>
        <strain evidence="9">NVP60</strain>
    </source>
</reference>
<evidence type="ECO:0000256" key="4">
    <source>
        <dbReference type="ARBA" id="ARBA00023242"/>
    </source>
</evidence>
<dbReference type="Pfam" id="PF11262">
    <property type="entry name" value="Tho2"/>
    <property type="match status" value="1"/>
</dbReference>
<feature type="compositionally biased region" description="Polar residues" evidence="5">
    <location>
        <begin position="1694"/>
        <end position="1705"/>
    </location>
</feature>
<dbReference type="OrthoDB" id="29024at2759"/>
<evidence type="ECO:0000259" key="6">
    <source>
        <dbReference type="Pfam" id="PF11262"/>
    </source>
</evidence>
<feature type="compositionally biased region" description="Basic and acidic residues" evidence="5">
    <location>
        <begin position="1894"/>
        <end position="1964"/>
    </location>
</feature>
<keyword evidence="10" id="KW-1185">Reference proteome</keyword>
<comment type="similarity">
    <text evidence="2">Belongs to the THOC2 family.</text>
</comment>
<name>A0A9P6RGG0_9FUNG</name>
<evidence type="ECO:0000256" key="1">
    <source>
        <dbReference type="ARBA" id="ARBA00004123"/>
    </source>
</evidence>
<dbReference type="PANTHER" id="PTHR21597">
    <property type="entry name" value="THO2 PROTEIN"/>
    <property type="match status" value="1"/>
</dbReference>
<feature type="compositionally biased region" description="Basic and acidic residues" evidence="5">
    <location>
        <begin position="1606"/>
        <end position="1692"/>
    </location>
</feature>
<evidence type="ECO:0000259" key="7">
    <source>
        <dbReference type="Pfam" id="PF11732"/>
    </source>
</evidence>
<proteinExistence type="inferred from homology"/>
<feature type="domain" description="THO complex subunitTHOC2 C-terminal" evidence="6">
    <location>
        <begin position="998"/>
        <end position="1294"/>
    </location>
</feature>
<evidence type="ECO:0000313" key="10">
    <source>
        <dbReference type="Proteomes" id="UP000823405"/>
    </source>
</evidence>
<dbReference type="EMBL" id="JAAAIN010000204">
    <property type="protein sequence ID" value="KAG0318198.1"/>
    <property type="molecule type" value="Genomic_DNA"/>
</dbReference>
<accession>A0A9P6RGG0</accession>
<feature type="compositionally biased region" description="Polar residues" evidence="5">
    <location>
        <begin position="2061"/>
        <end position="2074"/>
    </location>
</feature>
<feature type="compositionally biased region" description="Basic and acidic residues" evidence="5">
    <location>
        <begin position="1729"/>
        <end position="1789"/>
    </location>
</feature>
<dbReference type="InterPro" id="IPR040007">
    <property type="entry name" value="Tho2"/>
</dbReference>
<feature type="region of interest" description="Disordered" evidence="5">
    <location>
        <begin position="1314"/>
        <end position="2175"/>
    </location>
</feature>
<feature type="compositionally biased region" description="Polar residues" evidence="5">
    <location>
        <begin position="1331"/>
        <end position="1344"/>
    </location>
</feature>
<protein>
    <recommendedName>
        <fullName evidence="3">THO complex subunit 2</fullName>
    </recommendedName>
</protein>
<dbReference type="GO" id="GO:0003729">
    <property type="term" value="F:mRNA binding"/>
    <property type="evidence" value="ECO:0007669"/>
    <property type="project" value="TreeGrafter"/>
</dbReference>
<dbReference type="GO" id="GO:0006397">
    <property type="term" value="P:mRNA processing"/>
    <property type="evidence" value="ECO:0007669"/>
    <property type="project" value="InterPro"/>
</dbReference>
<feature type="compositionally biased region" description="Low complexity" evidence="5">
    <location>
        <begin position="2088"/>
        <end position="2097"/>
    </location>
</feature>
<feature type="compositionally biased region" description="Basic and acidic residues" evidence="5">
    <location>
        <begin position="1425"/>
        <end position="1437"/>
    </location>
</feature>
<comment type="subcellular location">
    <subcellularLocation>
        <location evidence="1">Nucleus</location>
    </subcellularLocation>
</comment>
<organism evidence="9 10">
    <name type="scientific">Linnemannia gamsii</name>
    <dbReference type="NCBI Taxonomy" id="64522"/>
    <lineage>
        <taxon>Eukaryota</taxon>
        <taxon>Fungi</taxon>
        <taxon>Fungi incertae sedis</taxon>
        <taxon>Mucoromycota</taxon>
        <taxon>Mortierellomycotina</taxon>
        <taxon>Mortierellomycetes</taxon>
        <taxon>Mortierellales</taxon>
        <taxon>Mortierellaceae</taxon>
        <taxon>Linnemannia</taxon>
    </lineage>
</organism>
<evidence type="ECO:0000313" key="9">
    <source>
        <dbReference type="EMBL" id="KAG0318198.1"/>
    </source>
</evidence>
<keyword evidence="4" id="KW-0539">Nucleus</keyword>
<dbReference type="GO" id="GO:0006406">
    <property type="term" value="P:mRNA export from nucleus"/>
    <property type="evidence" value="ECO:0007669"/>
    <property type="project" value="InterPro"/>
</dbReference>
<dbReference type="Proteomes" id="UP000823405">
    <property type="component" value="Unassembled WGS sequence"/>
</dbReference>
<dbReference type="InterPro" id="IPR021726">
    <property type="entry name" value="THO_THOC2_N"/>
</dbReference>
<dbReference type="Pfam" id="PF16134">
    <property type="entry name" value="THOC2_N"/>
    <property type="match status" value="1"/>
</dbReference>
<evidence type="ECO:0000256" key="3">
    <source>
        <dbReference type="ARBA" id="ARBA00019596"/>
    </source>
</evidence>